<sequence>MRSLKIIFFLAFLFLGVNASFSQTSWPKAQTIRFIVPFTAGSGTDVVARLLANKLAENLETSIFVENKPGAGGTIGAAIVAKAEPNGYTFLITSSGHTVNPSLYTNLPYDTLRDFSGVTSLVELPNVMVTSPDSGYQSVKDLVTKVQATPGLKNYASAGNGSATHMNAEKFKMAAKLNANHIPYKGTPDAITDTMAGRVDWFFSPIVSALPLIKEGKLQALAVGTDKRSPVLPAVPTTAEAGVPNSSYVFWVGLFAPSKTPRKIIDHMNQSIVAVMKDPQILSQLNKLGADAMIMSPTKFDQMVKTEMDSNAVLVKESKMVVN</sequence>
<dbReference type="EMBL" id="CP028942">
    <property type="protein sequence ID" value="QKM65232.1"/>
    <property type="molecule type" value="Genomic_DNA"/>
</dbReference>
<dbReference type="Pfam" id="PF03401">
    <property type="entry name" value="TctC"/>
    <property type="match status" value="1"/>
</dbReference>
<dbReference type="KEGG" id="ptrp:DCO17_08295"/>
<dbReference type="PIRSF" id="PIRSF017082">
    <property type="entry name" value="YflP"/>
    <property type="match status" value="1"/>
</dbReference>
<organism evidence="3 4">
    <name type="scientific">Polynucleobacter tropicus</name>
    <dbReference type="NCBI Taxonomy" id="1743174"/>
    <lineage>
        <taxon>Bacteria</taxon>
        <taxon>Pseudomonadati</taxon>
        <taxon>Pseudomonadota</taxon>
        <taxon>Betaproteobacteria</taxon>
        <taxon>Burkholderiales</taxon>
        <taxon>Burkholderiaceae</taxon>
        <taxon>Polynucleobacter</taxon>
    </lineage>
</organism>
<dbReference type="RefSeq" id="WP_173956270.1">
    <property type="nucleotide sequence ID" value="NZ_CP028942.1"/>
</dbReference>
<keyword evidence="4" id="KW-1185">Reference proteome</keyword>
<dbReference type="InterPro" id="IPR042100">
    <property type="entry name" value="Bug_dom1"/>
</dbReference>
<gene>
    <name evidence="3" type="ORF">DCO17_08295</name>
</gene>
<protein>
    <submittedName>
        <fullName evidence="3">LacI family transcriptional regulator</fullName>
    </submittedName>
</protein>
<evidence type="ECO:0000313" key="3">
    <source>
        <dbReference type="EMBL" id="QKM65232.1"/>
    </source>
</evidence>
<feature type="signal peptide" evidence="2">
    <location>
        <begin position="1"/>
        <end position="19"/>
    </location>
</feature>
<dbReference type="PANTHER" id="PTHR42928">
    <property type="entry name" value="TRICARBOXYLATE-BINDING PROTEIN"/>
    <property type="match status" value="1"/>
</dbReference>
<name>A0A6M9PZA4_9BURK</name>
<feature type="chain" id="PRO_5026700317" evidence="2">
    <location>
        <begin position="20"/>
        <end position="323"/>
    </location>
</feature>
<comment type="similarity">
    <text evidence="1">Belongs to the UPF0065 (bug) family.</text>
</comment>
<dbReference type="InterPro" id="IPR005064">
    <property type="entry name" value="BUG"/>
</dbReference>
<reference evidence="3 4" key="1">
    <citation type="submission" date="2018-04" db="EMBL/GenBank/DDBJ databases">
        <title>Polynucleobacter sp. UH21B genome.</title>
        <authorList>
            <person name="Hahn M.W."/>
        </authorList>
    </citation>
    <scope>NUCLEOTIDE SEQUENCE [LARGE SCALE GENOMIC DNA]</scope>
    <source>
        <strain evidence="3 4">MWH-UH21B</strain>
    </source>
</reference>
<accession>A0A6M9PZA4</accession>
<keyword evidence="2" id="KW-0732">Signal</keyword>
<dbReference type="Proteomes" id="UP000503312">
    <property type="component" value="Chromosome"/>
</dbReference>
<evidence type="ECO:0000313" key="4">
    <source>
        <dbReference type="Proteomes" id="UP000503312"/>
    </source>
</evidence>
<dbReference type="SUPFAM" id="SSF53850">
    <property type="entry name" value="Periplasmic binding protein-like II"/>
    <property type="match status" value="1"/>
</dbReference>
<proteinExistence type="inferred from homology"/>
<dbReference type="Gene3D" id="3.40.190.10">
    <property type="entry name" value="Periplasmic binding protein-like II"/>
    <property type="match status" value="1"/>
</dbReference>
<evidence type="ECO:0000256" key="2">
    <source>
        <dbReference type="SAM" id="SignalP"/>
    </source>
</evidence>
<evidence type="ECO:0000256" key="1">
    <source>
        <dbReference type="ARBA" id="ARBA00006987"/>
    </source>
</evidence>
<dbReference type="Gene3D" id="3.40.190.150">
    <property type="entry name" value="Bordetella uptake gene, domain 1"/>
    <property type="match status" value="1"/>
</dbReference>
<dbReference type="AlphaFoldDB" id="A0A6M9PZA4"/>
<dbReference type="CDD" id="cd13578">
    <property type="entry name" value="PBP2_Bug27"/>
    <property type="match status" value="1"/>
</dbReference>
<dbReference type="PANTHER" id="PTHR42928:SF5">
    <property type="entry name" value="BLR1237 PROTEIN"/>
    <property type="match status" value="1"/>
</dbReference>